<dbReference type="InterPro" id="IPR013187">
    <property type="entry name" value="F-box-assoc_dom_typ3"/>
</dbReference>
<keyword evidence="3" id="KW-1185">Reference proteome</keyword>
<dbReference type="InterPro" id="IPR050796">
    <property type="entry name" value="SCF_F-box_component"/>
</dbReference>
<accession>A0AAV5JQL0</accession>
<organism evidence="2 3">
    <name type="scientific">Rubroshorea leprosula</name>
    <dbReference type="NCBI Taxonomy" id="152421"/>
    <lineage>
        <taxon>Eukaryota</taxon>
        <taxon>Viridiplantae</taxon>
        <taxon>Streptophyta</taxon>
        <taxon>Embryophyta</taxon>
        <taxon>Tracheophyta</taxon>
        <taxon>Spermatophyta</taxon>
        <taxon>Magnoliopsida</taxon>
        <taxon>eudicotyledons</taxon>
        <taxon>Gunneridae</taxon>
        <taxon>Pentapetalae</taxon>
        <taxon>rosids</taxon>
        <taxon>malvids</taxon>
        <taxon>Malvales</taxon>
        <taxon>Dipterocarpaceae</taxon>
        <taxon>Rubroshorea</taxon>
    </lineage>
</organism>
<dbReference type="SUPFAM" id="SSF81383">
    <property type="entry name" value="F-box domain"/>
    <property type="match status" value="1"/>
</dbReference>
<reference evidence="2 3" key="1">
    <citation type="journal article" date="2021" name="Commun. Biol.">
        <title>The genome of Shorea leprosula (Dipterocarpaceae) highlights the ecological relevance of drought in aseasonal tropical rainforests.</title>
        <authorList>
            <person name="Ng K.K.S."/>
            <person name="Kobayashi M.J."/>
            <person name="Fawcett J.A."/>
            <person name="Hatakeyama M."/>
            <person name="Paape T."/>
            <person name="Ng C.H."/>
            <person name="Ang C.C."/>
            <person name="Tnah L.H."/>
            <person name="Lee C.T."/>
            <person name="Nishiyama T."/>
            <person name="Sese J."/>
            <person name="O'Brien M.J."/>
            <person name="Copetti D."/>
            <person name="Mohd Noor M.I."/>
            <person name="Ong R.C."/>
            <person name="Putra M."/>
            <person name="Sireger I.Z."/>
            <person name="Indrioko S."/>
            <person name="Kosugi Y."/>
            <person name="Izuno A."/>
            <person name="Isagi Y."/>
            <person name="Lee S.L."/>
            <person name="Shimizu K.K."/>
        </authorList>
    </citation>
    <scope>NUCLEOTIDE SEQUENCE [LARGE SCALE GENOMIC DNA]</scope>
    <source>
        <strain evidence="2">214</strain>
    </source>
</reference>
<sequence length="416" mass="46626">MDAEYGRENKRVNLADDPSSRAMVQIDLHRLPRRILLDILSRLPITSLIHFKTTSHIGYGIIDDPRLPPLFRNRVSDSNPCLILFENNVPQRLCFVDSEDCSRRVRKIDPPQHSEVKNLVGSCNGLLCVSYPISDPLLFSVSHETGSLLIYNPFVGDAVRVQAADDPFLSQYEVFGFGFHPRTGEFKVVRIVYYQRMIIVEKRHVVIGTVEESMVQVFTVGTTEWRNKGAPPPQLGFGTDPPGALVEGSLHCSTPFKMGGVGYIFGIISFDLADEVFEEIPHPPCQRFVSRDYNLSVLNGCLSAVGLLEAGHFDIWVMKQYHVKESWVKQFSFDPDLTRGLLVNSLSPGDSRLLKLICALKNGEILLQCNSSSLVSYDPVENRFKTLQLSGLSNEFQALPFLPSLFSADATMNLLF</sequence>
<dbReference type="Proteomes" id="UP001054252">
    <property type="component" value="Unassembled WGS sequence"/>
</dbReference>
<evidence type="ECO:0000313" key="2">
    <source>
        <dbReference type="EMBL" id="GKV14991.1"/>
    </source>
</evidence>
<dbReference type="InterPro" id="IPR001810">
    <property type="entry name" value="F-box_dom"/>
</dbReference>
<dbReference type="EMBL" id="BPVZ01000042">
    <property type="protein sequence ID" value="GKV14991.1"/>
    <property type="molecule type" value="Genomic_DNA"/>
</dbReference>
<dbReference type="PANTHER" id="PTHR31672:SF13">
    <property type="entry name" value="F-BOX PROTEIN CPR30-LIKE"/>
    <property type="match status" value="1"/>
</dbReference>
<protein>
    <recommendedName>
        <fullName evidence="1">F-box domain-containing protein</fullName>
    </recommendedName>
</protein>
<dbReference type="Pfam" id="PF08268">
    <property type="entry name" value="FBA_3"/>
    <property type="match status" value="1"/>
</dbReference>
<feature type="domain" description="F-box" evidence="1">
    <location>
        <begin position="25"/>
        <end position="74"/>
    </location>
</feature>
<dbReference type="PROSITE" id="PS50181">
    <property type="entry name" value="FBOX"/>
    <property type="match status" value="1"/>
</dbReference>
<dbReference type="InterPro" id="IPR017451">
    <property type="entry name" value="F-box-assoc_interact_dom"/>
</dbReference>
<proteinExistence type="predicted"/>
<gene>
    <name evidence="2" type="ORF">SLEP1_g25792</name>
</gene>
<dbReference type="PANTHER" id="PTHR31672">
    <property type="entry name" value="BNACNNG10540D PROTEIN"/>
    <property type="match status" value="1"/>
</dbReference>
<dbReference type="AlphaFoldDB" id="A0AAV5JQL0"/>
<dbReference type="NCBIfam" id="TIGR01640">
    <property type="entry name" value="F_box_assoc_1"/>
    <property type="match status" value="1"/>
</dbReference>
<evidence type="ECO:0000313" key="3">
    <source>
        <dbReference type="Proteomes" id="UP001054252"/>
    </source>
</evidence>
<evidence type="ECO:0000259" key="1">
    <source>
        <dbReference type="PROSITE" id="PS50181"/>
    </source>
</evidence>
<dbReference type="InterPro" id="IPR036047">
    <property type="entry name" value="F-box-like_dom_sf"/>
</dbReference>
<name>A0AAV5JQL0_9ROSI</name>
<comment type="caution">
    <text evidence="2">The sequence shown here is derived from an EMBL/GenBank/DDBJ whole genome shotgun (WGS) entry which is preliminary data.</text>
</comment>